<evidence type="ECO:0000313" key="3">
    <source>
        <dbReference type="EMBL" id="KKG40418.1"/>
    </source>
</evidence>
<dbReference type="Proteomes" id="UP000034921">
    <property type="component" value="Unassembled WGS sequence"/>
</dbReference>
<dbReference type="PATRIC" id="fig|2209.39.peg.4270"/>
<comment type="caution">
    <text evidence="3">The sequence shown here is derived from an EMBL/GenBank/DDBJ whole genome shotgun (WGS) entry which is preliminary data.</text>
</comment>
<gene>
    <name evidence="4" type="ORF">DU35_16530</name>
    <name evidence="7" type="ORF">DU36_18610</name>
    <name evidence="6" type="ORF">DU38_00570</name>
    <name evidence="5" type="ORF">DU39_19720</name>
    <name evidence="3" type="ORF">DU41_01430</name>
    <name evidence="2" type="ORF">DU49_12590</name>
    <name evidence="8" type="ORF">DU60_19855</name>
</gene>
<accession>A0A0F8GMW2</accession>
<name>A0A0F8GMW2_METMZ</name>
<dbReference type="Proteomes" id="UP000033878">
    <property type="component" value="Unassembled WGS sequence"/>
</dbReference>
<evidence type="ECO:0000313" key="2">
    <source>
        <dbReference type="EMBL" id="KKG29189.1"/>
    </source>
</evidence>
<dbReference type="EMBL" id="JJPF01000065">
    <property type="protein sequence ID" value="KKG43341.1"/>
    <property type="molecule type" value="Genomic_DNA"/>
</dbReference>
<dbReference type="GO" id="GO:0004803">
    <property type="term" value="F:transposase activity"/>
    <property type="evidence" value="ECO:0007669"/>
    <property type="project" value="InterPro"/>
</dbReference>
<evidence type="ECO:0000313" key="9">
    <source>
        <dbReference type="Proteomes" id="UP000033878"/>
    </source>
</evidence>
<dbReference type="Proteomes" id="UP000034151">
    <property type="component" value="Unassembled WGS sequence"/>
</dbReference>
<dbReference type="Proteomes" id="UP000034195">
    <property type="component" value="Unassembled WGS sequence"/>
</dbReference>
<evidence type="ECO:0000313" key="15">
    <source>
        <dbReference type="Proteomes" id="UP000034921"/>
    </source>
</evidence>
<dbReference type="EMBL" id="JJQE01000077">
    <property type="protein sequence ID" value="KKH29187.1"/>
    <property type="molecule type" value="Genomic_DNA"/>
</dbReference>
<organism evidence="3 14">
    <name type="scientific">Methanosarcina mazei</name>
    <name type="common">Methanosarcina frisia</name>
    <dbReference type="NCBI Taxonomy" id="2209"/>
    <lineage>
        <taxon>Archaea</taxon>
        <taxon>Methanobacteriati</taxon>
        <taxon>Methanobacteriota</taxon>
        <taxon>Stenosarchaea group</taxon>
        <taxon>Methanomicrobia</taxon>
        <taxon>Methanosarcinales</taxon>
        <taxon>Methanosarcinaceae</taxon>
        <taxon>Methanosarcina</taxon>
    </lineage>
</organism>
<dbReference type="Proteomes" id="UP000034243">
    <property type="component" value="Unassembled WGS sequence"/>
</dbReference>
<dbReference type="AlphaFoldDB" id="A0A0F8GMW2"/>
<dbReference type="EMBL" id="JJPB01000120">
    <property type="protein sequence ID" value="KKG29189.1"/>
    <property type="molecule type" value="Genomic_DNA"/>
</dbReference>
<dbReference type="GO" id="GO:0003677">
    <property type="term" value="F:DNA binding"/>
    <property type="evidence" value="ECO:0007669"/>
    <property type="project" value="InterPro"/>
</dbReference>
<protein>
    <submittedName>
        <fullName evidence="3">Transposase</fullName>
    </submittedName>
</protein>
<dbReference type="InterPro" id="IPR002559">
    <property type="entry name" value="Transposase_11"/>
</dbReference>
<dbReference type="SUPFAM" id="SSF53098">
    <property type="entry name" value="Ribonuclease H-like"/>
    <property type="match status" value="1"/>
</dbReference>
<evidence type="ECO:0000313" key="8">
    <source>
        <dbReference type="EMBL" id="KKH29187.1"/>
    </source>
</evidence>
<evidence type="ECO:0000313" key="6">
    <source>
        <dbReference type="EMBL" id="KKG53492.1"/>
    </source>
</evidence>
<evidence type="ECO:0000313" key="10">
    <source>
        <dbReference type="Proteomes" id="UP000034151"/>
    </source>
</evidence>
<sequence>MNPPKCTDLDYINFLIASSRVFSCTEASKCSYLDSNNPAHDSFTRLLLRQPPDTEALWEEVKDIVTPYTGFLVFDDTVLDKPYSKRMDLVYRQWSGKCHQIVNGINLETVVWTYNDAIIPVDFRIYDINTDGKTKNDHFLDMLNKAEERGFRPEFILFDTWYSSIKNLKEIRKKGWHWLTRLKKNRLVNPDKTGNVAIELLSIPPEGMTVHLKEYGFIKVFRIVSEDGDTHYWATDVLDMQEEKRKDLAKKAWKIEEYHRGIKQFCGVERCQARRNSVQRAHIMMALRAFLRFEMRRIKTGITWFETKLSITRNAVSQYIRKPIYELD</sequence>
<evidence type="ECO:0000313" key="4">
    <source>
        <dbReference type="EMBL" id="KKG40743.1"/>
    </source>
</evidence>
<dbReference type="Proteomes" id="UP000034577">
    <property type="component" value="Unassembled WGS sequence"/>
</dbReference>
<dbReference type="GO" id="GO:0006313">
    <property type="term" value="P:DNA transposition"/>
    <property type="evidence" value="ECO:0007669"/>
    <property type="project" value="InterPro"/>
</dbReference>
<feature type="domain" description="Transposase IS4-like" evidence="1">
    <location>
        <begin position="98"/>
        <end position="289"/>
    </location>
</feature>
<reference evidence="9 10" key="1">
    <citation type="journal article" date="2015" name="ISME J.">
        <title>Genomic and phenotypic differentiation among Methanosarcina mazei populations from Columbia River sediment.</title>
        <authorList>
            <person name="Youngblut N.D."/>
            <person name="Wirth J.S."/>
            <person name="Henriksen J.R."/>
            <person name="Smith M."/>
            <person name="Simon H."/>
            <person name="Metcalf W.W."/>
            <person name="Whitaker R.J."/>
        </authorList>
    </citation>
    <scope>NUCLEOTIDE SEQUENCE [LARGE SCALE GENOMIC DNA]</scope>
    <source>
        <strain evidence="8 15">1.F.M.0.5</strain>
        <strain evidence="2 9">3.F.A.1A.3</strain>
        <strain evidence="4 13">3.F.A.2.12</strain>
        <strain evidence="3 14">3.F.A.2.3</strain>
        <strain evidence="5 10">3.F.A.2.5</strain>
        <strain evidence="6 11">3.F.A.2.6</strain>
        <strain evidence="7 12">3.F.A.2.7</strain>
    </source>
</reference>
<dbReference type="EMBL" id="JJPG01000055">
    <property type="protein sequence ID" value="KKG53492.1"/>
    <property type="molecule type" value="Genomic_DNA"/>
</dbReference>
<evidence type="ECO:0000313" key="14">
    <source>
        <dbReference type="Proteomes" id="UP000034667"/>
    </source>
</evidence>
<proteinExistence type="predicted"/>
<dbReference type="EMBL" id="JJPE01000152">
    <property type="protein sequence ID" value="KKG40418.1"/>
    <property type="molecule type" value="Genomic_DNA"/>
</dbReference>
<dbReference type="EMBL" id="JJPD01000110">
    <property type="protein sequence ID" value="KKG40743.1"/>
    <property type="molecule type" value="Genomic_DNA"/>
</dbReference>
<dbReference type="InterPro" id="IPR012337">
    <property type="entry name" value="RNaseH-like_sf"/>
</dbReference>
<evidence type="ECO:0000313" key="12">
    <source>
        <dbReference type="Proteomes" id="UP000034243"/>
    </source>
</evidence>
<evidence type="ECO:0000313" key="11">
    <source>
        <dbReference type="Proteomes" id="UP000034195"/>
    </source>
</evidence>
<dbReference type="Proteomes" id="UP000034667">
    <property type="component" value="Unassembled WGS sequence"/>
</dbReference>
<dbReference type="Pfam" id="PF01609">
    <property type="entry name" value="DDE_Tnp_1"/>
    <property type="match status" value="1"/>
</dbReference>
<evidence type="ECO:0000313" key="13">
    <source>
        <dbReference type="Proteomes" id="UP000034577"/>
    </source>
</evidence>
<evidence type="ECO:0000313" key="7">
    <source>
        <dbReference type="EMBL" id="KKG56374.1"/>
    </source>
</evidence>
<dbReference type="EMBL" id="JJPH01000002">
    <property type="protein sequence ID" value="KKG56374.1"/>
    <property type="molecule type" value="Genomic_DNA"/>
</dbReference>
<evidence type="ECO:0000259" key="1">
    <source>
        <dbReference type="Pfam" id="PF01609"/>
    </source>
</evidence>
<evidence type="ECO:0000313" key="5">
    <source>
        <dbReference type="EMBL" id="KKG43341.1"/>
    </source>
</evidence>